<evidence type="ECO:0000313" key="6">
    <source>
        <dbReference type="Proteomes" id="UP000576082"/>
    </source>
</evidence>
<dbReference type="SUPFAM" id="SSF53383">
    <property type="entry name" value="PLP-dependent transferases"/>
    <property type="match status" value="1"/>
</dbReference>
<dbReference type="Gene3D" id="3.40.640.10">
    <property type="entry name" value="Type I PLP-dependent aspartate aminotransferase-like (Major domain)"/>
    <property type="match status" value="1"/>
</dbReference>
<dbReference type="InterPro" id="IPR015421">
    <property type="entry name" value="PyrdxlP-dep_Trfase_major"/>
</dbReference>
<comment type="cofactor">
    <cofactor evidence="1">
        <name>pyridoxal 5'-phosphate</name>
        <dbReference type="ChEBI" id="CHEBI:597326"/>
    </cofactor>
</comment>
<evidence type="ECO:0000256" key="1">
    <source>
        <dbReference type="ARBA" id="ARBA00001933"/>
    </source>
</evidence>
<dbReference type="Pfam" id="PF00155">
    <property type="entry name" value="Aminotran_1_2"/>
    <property type="match status" value="1"/>
</dbReference>
<dbReference type="GO" id="GO:0009102">
    <property type="term" value="P:biotin biosynthetic process"/>
    <property type="evidence" value="ECO:0007669"/>
    <property type="project" value="TreeGrafter"/>
</dbReference>
<organism evidence="5 6">
    <name type="scientific">Flammeovirga aprica JL-4</name>
    <dbReference type="NCBI Taxonomy" id="694437"/>
    <lineage>
        <taxon>Bacteria</taxon>
        <taxon>Pseudomonadati</taxon>
        <taxon>Bacteroidota</taxon>
        <taxon>Cytophagia</taxon>
        <taxon>Cytophagales</taxon>
        <taxon>Flammeovirgaceae</taxon>
        <taxon>Flammeovirga</taxon>
    </lineage>
</organism>
<dbReference type="GO" id="GO:0008710">
    <property type="term" value="F:8-amino-7-oxononanoate synthase activity"/>
    <property type="evidence" value="ECO:0007669"/>
    <property type="project" value="TreeGrafter"/>
</dbReference>
<keyword evidence="6" id="KW-1185">Reference proteome</keyword>
<dbReference type="CDD" id="cd06454">
    <property type="entry name" value="KBL_like"/>
    <property type="match status" value="1"/>
</dbReference>
<name>A0A7X9RVC1_9BACT</name>
<keyword evidence="2 5" id="KW-0808">Transferase</keyword>
<gene>
    <name evidence="5" type="ORF">HHU12_15580</name>
</gene>
<evidence type="ECO:0000313" key="5">
    <source>
        <dbReference type="EMBL" id="NME69396.1"/>
    </source>
</evidence>
<dbReference type="PANTHER" id="PTHR13693">
    <property type="entry name" value="CLASS II AMINOTRANSFERASE/8-AMINO-7-OXONONANOATE SYNTHASE"/>
    <property type="match status" value="1"/>
</dbReference>
<accession>A0A7X9RVC1</accession>
<dbReference type="Gene3D" id="3.90.1150.10">
    <property type="entry name" value="Aspartate Aminotransferase, domain 1"/>
    <property type="match status" value="1"/>
</dbReference>
<dbReference type="AlphaFoldDB" id="A0A7X9RVC1"/>
<dbReference type="InterPro" id="IPR050087">
    <property type="entry name" value="AON_synthase_class-II"/>
</dbReference>
<dbReference type="InterPro" id="IPR015424">
    <property type="entry name" value="PyrdxlP-dep_Trfase"/>
</dbReference>
<protein>
    <submittedName>
        <fullName evidence="5">Pyridoxal phosphate-dependent aminotransferase family protein</fullName>
    </submittedName>
</protein>
<feature type="domain" description="Aminotransferase class I/classII large" evidence="4">
    <location>
        <begin position="36"/>
        <end position="379"/>
    </location>
</feature>
<evidence type="ECO:0000256" key="2">
    <source>
        <dbReference type="ARBA" id="ARBA00022679"/>
    </source>
</evidence>
<evidence type="ECO:0000259" key="4">
    <source>
        <dbReference type="Pfam" id="PF00155"/>
    </source>
</evidence>
<evidence type="ECO:0000256" key="3">
    <source>
        <dbReference type="ARBA" id="ARBA00022898"/>
    </source>
</evidence>
<dbReference type="Proteomes" id="UP000576082">
    <property type="component" value="Unassembled WGS sequence"/>
</dbReference>
<reference evidence="5 6" key="1">
    <citation type="submission" date="2020-04" db="EMBL/GenBank/DDBJ databases">
        <title>Flammeovirga sp. SR4, a novel species isolated from seawater.</title>
        <authorList>
            <person name="Wang X."/>
        </authorList>
    </citation>
    <scope>NUCLEOTIDE SEQUENCE [LARGE SCALE GENOMIC DNA]</scope>
    <source>
        <strain evidence="5 6">ATCC 23126</strain>
    </source>
</reference>
<dbReference type="GO" id="GO:0030170">
    <property type="term" value="F:pyridoxal phosphate binding"/>
    <property type="evidence" value="ECO:0007669"/>
    <property type="project" value="InterPro"/>
</dbReference>
<keyword evidence="5" id="KW-0032">Aminotransferase</keyword>
<dbReference type="EMBL" id="JABANE010000041">
    <property type="protein sequence ID" value="NME69396.1"/>
    <property type="molecule type" value="Genomic_DNA"/>
</dbReference>
<dbReference type="InterPro" id="IPR004839">
    <property type="entry name" value="Aminotransferase_I/II_large"/>
</dbReference>
<proteinExistence type="predicted"/>
<dbReference type="InterPro" id="IPR015422">
    <property type="entry name" value="PyrdxlP-dep_Trfase_small"/>
</dbReference>
<comment type="caution">
    <text evidence="5">The sequence shown here is derived from an EMBL/GenBank/DDBJ whole genome shotgun (WGS) entry which is preliminary data.</text>
</comment>
<dbReference type="PANTHER" id="PTHR13693:SF100">
    <property type="entry name" value="8-AMINO-7-OXONONANOATE SYNTHASE"/>
    <property type="match status" value="1"/>
</dbReference>
<keyword evidence="3" id="KW-0663">Pyridoxal phosphate</keyword>
<dbReference type="RefSeq" id="WP_169657673.1">
    <property type="nucleotide sequence ID" value="NZ_JABANE010000041.1"/>
</dbReference>
<sequence>MELSQQLSAFKETHQYRSLKEIDRKDGGHVQYQGKDFISFTSNDYLGIASNKGLQEAFLKENQSDFFSFGSASSRLLEGHSSICTKLENTIASAYGKQACLWMNSGYHANIGLMSSLPQKGDLILSDKLNHASIVDGLKLAKAQFERFRHLDYDHLERLLKKHRDNFNKVFIVSEALFSMDGDCCDVKKLVALKQKYNCHLIIDEAHSVGAFGENGLGLCEAEGKIENIDVIVAPCGKALGAVGAFVVLSAEWKEYLINTCRSFIYTTALPPINTAWLLFTWKKIQKAGSLRSQLEDNTNYFIQKAKESGIDTVSTTYIQPIIIGDNKDCLALAEALNQEGIIVSAIRYPTVPKGTARLRLSITSNHTKKEIDKVLDMINHYKKSETHADTLVK</sequence>
<dbReference type="GO" id="GO:0008483">
    <property type="term" value="F:transaminase activity"/>
    <property type="evidence" value="ECO:0007669"/>
    <property type="project" value="UniProtKB-KW"/>
</dbReference>